<evidence type="ECO:0000313" key="1">
    <source>
        <dbReference type="EMBL" id="KAH7841132.1"/>
    </source>
</evidence>
<gene>
    <name evidence="1" type="ORF">Vadar_025954</name>
</gene>
<sequence>MVFPSFLLSFFLVSHLLVLHSSVSSCPSSFDCGTHGRFKFPFTNSKTDPDCGLLPLSCDETALKVRLGEEGKFIQVSGIDDDAIKISDPMLKNLIDSRNCNFFSYFHPLNNDPFSYTISPNRIFFKCIPSIPDHEDQSDKYFSGNYIRYRGCEGYTVYYSYPNNTVPTPGSVPYCFSYQLPVVSSLKDQNPPDPFLLLTYDFSVDFHQSKEKGHLGLILGTVIPGVILFSCLLILFVRYRKKWRNCFSSYTTWRNTSSDRFSKQDLEDGSVFFGIPVFSFSELKEATHNFDPFKELGDGGFGTVYHGKLQDGREVAVKRLYQHNYIPIEMDEVWLHQIFRGFGDVVDVFIPNKRSLRFNTKFGFVRFRSRAMALSAVQDLHGLLIRDFRIQVKLARFAHSSDSTDFKRMPCDFNVSQGNPAASDFQDVNIKHSRLANTNNPSFAEIVTEEEESFRKVESSKSLVENVSMSVQEGKLSQVLKETLSLEEGIEAEVDIGDRPSDGTFIIGYSSAVKDNGRIVISTPDNEYSQAENNSFKDGANSDFPTLSSKDVTSAFGESPSFIGNLVADVDPLLSRPPLLASDESLSVAMEAAVNSDSYDSLSADLVSTEPLIDFVEYKRHKKKARAKKELISSLPAVDISRHRHEINLANLAISRIQEGAFNELIDPALGFNSDSLVERMTTSVAEVAFRCLQLEKEMRPRMNEVLEALKEIQEYKDDETGEMLPPSPDGDNAELLNSSKVPPSQDSVTN</sequence>
<dbReference type="EMBL" id="CM037160">
    <property type="protein sequence ID" value="KAH7841132.1"/>
    <property type="molecule type" value="Genomic_DNA"/>
</dbReference>
<evidence type="ECO:0000313" key="2">
    <source>
        <dbReference type="Proteomes" id="UP000828048"/>
    </source>
</evidence>
<comment type="caution">
    <text evidence="1">The sequence shown here is derived from an EMBL/GenBank/DDBJ whole genome shotgun (WGS) entry which is preliminary data.</text>
</comment>
<name>A0ACB7XKG2_9ERIC</name>
<organism evidence="1 2">
    <name type="scientific">Vaccinium darrowii</name>
    <dbReference type="NCBI Taxonomy" id="229202"/>
    <lineage>
        <taxon>Eukaryota</taxon>
        <taxon>Viridiplantae</taxon>
        <taxon>Streptophyta</taxon>
        <taxon>Embryophyta</taxon>
        <taxon>Tracheophyta</taxon>
        <taxon>Spermatophyta</taxon>
        <taxon>Magnoliopsida</taxon>
        <taxon>eudicotyledons</taxon>
        <taxon>Gunneridae</taxon>
        <taxon>Pentapetalae</taxon>
        <taxon>asterids</taxon>
        <taxon>Ericales</taxon>
        <taxon>Ericaceae</taxon>
        <taxon>Vaccinioideae</taxon>
        <taxon>Vaccinieae</taxon>
        <taxon>Vaccinium</taxon>
    </lineage>
</organism>
<protein>
    <submittedName>
        <fullName evidence="1">Uncharacterized protein</fullName>
    </submittedName>
</protein>
<proteinExistence type="predicted"/>
<reference evidence="1 2" key="1">
    <citation type="journal article" date="2021" name="Hortic Res">
        <title>High-quality reference genome and annotation aids understanding of berry development for evergreen blueberry (Vaccinium darrowii).</title>
        <authorList>
            <person name="Yu J."/>
            <person name="Hulse-Kemp A.M."/>
            <person name="Babiker E."/>
            <person name="Staton M."/>
        </authorList>
    </citation>
    <scope>NUCLEOTIDE SEQUENCE [LARGE SCALE GENOMIC DNA]</scope>
    <source>
        <strain evidence="2">cv. NJ 8807/NJ 8810</strain>
        <tissue evidence="1">Young leaf</tissue>
    </source>
</reference>
<keyword evidence="2" id="KW-1185">Reference proteome</keyword>
<dbReference type="Proteomes" id="UP000828048">
    <property type="component" value="Chromosome 10"/>
</dbReference>
<accession>A0ACB7XKG2</accession>